<dbReference type="RefSeq" id="WP_162443557.1">
    <property type="nucleotide sequence ID" value="NZ_CP048222.1"/>
</dbReference>
<dbReference type="Gene3D" id="3.40.50.2000">
    <property type="entry name" value="Glycogen Phosphorylase B"/>
    <property type="match status" value="1"/>
</dbReference>
<protein>
    <submittedName>
        <fullName evidence="1">Glycosyl transferase</fullName>
    </submittedName>
</protein>
<dbReference type="GO" id="GO:0016740">
    <property type="term" value="F:transferase activity"/>
    <property type="evidence" value="ECO:0007669"/>
    <property type="project" value="UniProtKB-KW"/>
</dbReference>
<name>A0A6C0GHP8_9BACT</name>
<evidence type="ECO:0000313" key="2">
    <source>
        <dbReference type="Proteomes" id="UP000480178"/>
    </source>
</evidence>
<gene>
    <name evidence="1" type="ORF">GXP67_13275</name>
</gene>
<dbReference type="Proteomes" id="UP000480178">
    <property type="component" value="Chromosome"/>
</dbReference>
<sequence>MKILYAIQGTGNGHLSRARDIISVLEKKGQLDVLLSGTQADLTIDYPIAYKLDGCSFIFGQKGSINFLKTLSRTNALKFINEVKNLPVEKYDLIINDFEPVSAWACYLKGKDCISLSHHSAVLSPKAPKLNNFLSQYLYKKYAPVSKEYGFHFDRFDNNIFTPVIRKQIREANICDQGHYTVYLPAYGDAELYNFFSTFSNTKWQIFSKHNRSPFTLGNVQVRPLNNEAFIESMASSTGIICGAGFETPSEALFMNKKLMVVPMTNQYEQLCNAEALKRMGVPVIKKLHKKYVSSIADWIENGKVIYVDFPDITENVIDMIIDKHTANRRVIDYAWEEQAFNIGSVSPV</sequence>
<evidence type="ECO:0000313" key="1">
    <source>
        <dbReference type="EMBL" id="QHT67528.1"/>
    </source>
</evidence>
<dbReference type="Pfam" id="PF13528">
    <property type="entry name" value="Glyco_trans_1_3"/>
    <property type="match status" value="1"/>
</dbReference>
<accession>A0A6C0GHP8</accession>
<proteinExistence type="predicted"/>
<dbReference type="KEGG" id="rhoz:GXP67_13275"/>
<dbReference type="EMBL" id="CP048222">
    <property type="protein sequence ID" value="QHT67528.1"/>
    <property type="molecule type" value="Genomic_DNA"/>
</dbReference>
<reference evidence="1 2" key="1">
    <citation type="submission" date="2020-01" db="EMBL/GenBank/DDBJ databases">
        <authorList>
            <person name="Kim M.K."/>
        </authorList>
    </citation>
    <scope>NUCLEOTIDE SEQUENCE [LARGE SCALE GENOMIC DNA]</scope>
    <source>
        <strain evidence="1 2">172606-1</strain>
    </source>
</reference>
<dbReference type="AlphaFoldDB" id="A0A6C0GHP8"/>
<organism evidence="1 2">
    <name type="scientific">Rhodocytophaga rosea</name>
    <dbReference type="NCBI Taxonomy" id="2704465"/>
    <lineage>
        <taxon>Bacteria</taxon>
        <taxon>Pseudomonadati</taxon>
        <taxon>Bacteroidota</taxon>
        <taxon>Cytophagia</taxon>
        <taxon>Cytophagales</taxon>
        <taxon>Rhodocytophagaceae</taxon>
        <taxon>Rhodocytophaga</taxon>
    </lineage>
</organism>
<keyword evidence="1" id="KW-0808">Transferase</keyword>
<keyword evidence="2" id="KW-1185">Reference proteome</keyword>